<proteinExistence type="predicted"/>
<evidence type="ECO:0000256" key="1">
    <source>
        <dbReference type="ARBA" id="ARBA00017146"/>
    </source>
</evidence>
<dbReference type="InterPro" id="IPR011794">
    <property type="entry name" value="MerR"/>
</dbReference>
<dbReference type="AlphaFoldDB" id="A0A7V8V757"/>
<dbReference type="InterPro" id="IPR009061">
    <property type="entry name" value="DNA-bd_dom_put_sf"/>
</dbReference>
<dbReference type="EMBL" id="JABRWO010000009">
    <property type="protein sequence ID" value="MBA2116116.1"/>
    <property type="molecule type" value="Genomic_DNA"/>
</dbReference>
<keyword evidence="4" id="KW-0805">Transcription regulation</keyword>
<dbReference type="CDD" id="cd04783">
    <property type="entry name" value="HTH_MerR1"/>
    <property type="match status" value="1"/>
</dbReference>
<evidence type="ECO:0000256" key="3">
    <source>
        <dbReference type="ARBA" id="ARBA00022914"/>
    </source>
</evidence>
<dbReference type="GO" id="GO:0003700">
    <property type="term" value="F:DNA-binding transcription factor activity"/>
    <property type="evidence" value="ECO:0007669"/>
    <property type="project" value="InterPro"/>
</dbReference>
<dbReference type="Pfam" id="PF00376">
    <property type="entry name" value="MerR"/>
    <property type="match status" value="1"/>
</dbReference>
<gene>
    <name evidence="9" type="primary">merR1</name>
    <name evidence="9" type="ORF">HOV93_33050</name>
</gene>
<dbReference type="RefSeq" id="WP_207397542.1">
    <property type="nucleotide sequence ID" value="NZ_JABRWO010000009.1"/>
</dbReference>
<protein>
    <recommendedName>
        <fullName evidence="1">Mercuric resistance operon regulatory protein</fullName>
    </recommendedName>
</protein>
<keyword evidence="6" id="KW-0804">Transcription</keyword>
<dbReference type="InterPro" id="IPR015358">
    <property type="entry name" value="Tscrpt_reg_MerR_DNA-bd"/>
</dbReference>
<dbReference type="Gene3D" id="1.10.1660.10">
    <property type="match status" value="1"/>
</dbReference>
<organism evidence="9 10">
    <name type="scientific">Bremerella alba</name>
    <dbReference type="NCBI Taxonomy" id="980252"/>
    <lineage>
        <taxon>Bacteria</taxon>
        <taxon>Pseudomonadati</taxon>
        <taxon>Planctomycetota</taxon>
        <taxon>Planctomycetia</taxon>
        <taxon>Pirellulales</taxon>
        <taxon>Pirellulaceae</taxon>
        <taxon>Bremerella</taxon>
    </lineage>
</organism>
<dbReference type="PANTHER" id="PTHR30204:SF92">
    <property type="entry name" value="HTH-TYPE TRANSCRIPTIONAL REGULATOR ZNTR"/>
    <property type="match status" value="1"/>
</dbReference>
<dbReference type="Pfam" id="PF09278">
    <property type="entry name" value="MerR-DNA-bind"/>
    <property type="match status" value="1"/>
</dbReference>
<keyword evidence="5" id="KW-0238">DNA-binding</keyword>
<dbReference type="PROSITE" id="PS50937">
    <property type="entry name" value="HTH_MERR_2"/>
    <property type="match status" value="1"/>
</dbReference>
<dbReference type="Proteomes" id="UP000551616">
    <property type="component" value="Unassembled WGS sequence"/>
</dbReference>
<dbReference type="SUPFAM" id="SSF46955">
    <property type="entry name" value="Putative DNA-binding domain"/>
    <property type="match status" value="1"/>
</dbReference>
<evidence type="ECO:0000256" key="5">
    <source>
        <dbReference type="ARBA" id="ARBA00023125"/>
    </source>
</evidence>
<evidence type="ECO:0000313" key="10">
    <source>
        <dbReference type="Proteomes" id="UP000551616"/>
    </source>
</evidence>
<dbReference type="InterPro" id="IPR047057">
    <property type="entry name" value="MerR_fam"/>
</dbReference>
<sequence length="141" mass="15944">MPRFTIGRLAKAAGVGVETIRFYEKRGLIARPKAIGTYREYSPETVDRIHFIKRAQELGFTLAEILELLSFADTPYADRKAAKQFASQKVEEIREKIADLQRIQESLSYLVEQCSGHGPMEGCPIIEALANRKHHPQSLES</sequence>
<evidence type="ECO:0000256" key="7">
    <source>
        <dbReference type="ARBA" id="ARBA00024874"/>
    </source>
</evidence>
<evidence type="ECO:0000313" key="9">
    <source>
        <dbReference type="EMBL" id="MBA2116116.1"/>
    </source>
</evidence>
<dbReference type="GO" id="GO:0045340">
    <property type="term" value="F:mercury ion binding"/>
    <property type="evidence" value="ECO:0007669"/>
    <property type="project" value="InterPro"/>
</dbReference>
<evidence type="ECO:0000256" key="4">
    <source>
        <dbReference type="ARBA" id="ARBA00023015"/>
    </source>
</evidence>
<dbReference type="InterPro" id="IPR000551">
    <property type="entry name" value="MerR-type_HTH_dom"/>
</dbReference>
<evidence type="ECO:0000256" key="2">
    <source>
        <dbReference type="ARBA" id="ARBA00022466"/>
    </source>
</evidence>
<keyword evidence="3" id="KW-0476">Mercury</keyword>
<reference evidence="9 10" key="1">
    <citation type="submission" date="2020-05" db="EMBL/GenBank/DDBJ databases">
        <title>Bremerella alba sp. nov., a novel planctomycete isolated from the surface of the macroalga Fucus spiralis.</title>
        <authorList>
            <person name="Godinho O."/>
            <person name="Botelho R."/>
            <person name="Albuquerque L."/>
            <person name="Wiegand S."/>
            <person name="Da Costa M.S."/>
            <person name="Lobo-Da-Cunha A."/>
            <person name="Jogler C."/>
            <person name="Lage O.M."/>
        </authorList>
    </citation>
    <scope>NUCLEOTIDE SEQUENCE [LARGE SCALE GENOMIC DNA]</scope>
    <source>
        <strain evidence="9 10">FF15</strain>
    </source>
</reference>
<keyword evidence="2" id="KW-0475">Mercuric resistance</keyword>
<dbReference type="GO" id="GO:0046689">
    <property type="term" value="P:response to mercury ion"/>
    <property type="evidence" value="ECO:0007669"/>
    <property type="project" value="UniProtKB-KW"/>
</dbReference>
<evidence type="ECO:0000256" key="6">
    <source>
        <dbReference type="ARBA" id="ARBA00023163"/>
    </source>
</evidence>
<name>A0A7V8V757_9BACT</name>
<comment type="function">
    <text evidence="7">Mediates the mercuric-dependent induction of mercury resistance operon. In the absence of mercury MerR represses transcription by binding tightly to the mer operator region; when mercury is present the dimeric complex binds a single ion and becomes a potent transcriptional activator, while remaining bound to the mer site.</text>
</comment>
<dbReference type="PRINTS" id="PR00040">
    <property type="entry name" value="HTHMERR"/>
</dbReference>
<dbReference type="GO" id="GO:0003677">
    <property type="term" value="F:DNA binding"/>
    <property type="evidence" value="ECO:0007669"/>
    <property type="project" value="UniProtKB-KW"/>
</dbReference>
<accession>A0A7V8V757</accession>
<feature type="domain" description="HTH merR-type" evidence="8">
    <location>
        <begin position="3"/>
        <end position="71"/>
    </location>
</feature>
<dbReference type="SMART" id="SM00422">
    <property type="entry name" value="HTH_MERR"/>
    <property type="match status" value="1"/>
</dbReference>
<dbReference type="PANTHER" id="PTHR30204">
    <property type="entry name" value="REDOX-CYCLING DRUG-SENSING TRANSCRIPTIONAL ACTIVATOR SOXR"/>
    <property type="match status" value="1"/>
</dbReference>
<comment type="caution">
    <text evidence="9">The sequence shown here is derived from an EMBL/GenBank/DDBJ whole genome shotgun (WGS) entry which is preliminary data.</text>
</comment>
<evidence type="ECO:0000259" key="8">
    <source>
        <dbReference type="PROSITE" id="PS50937"/>
    </source>
</evidence>
<keyword evidence="10" id="KW-1185">Reference proteome</keyword>